<proteinExistence type="predicted"/>
<organism evidence="1">
    <name type="scientific">candidate division WOR-3 bacterium</name>
    <dbReference type="NCBI Taxonomy" id="2052148"/>
    <lineage>
        <taxon>Bacteria</taxon>
        <taxon>Bacteria division WOR-3</taxon>
    </lineage>
</organism>
<comment type="caution">
    <text evidence="1">The sequence shown here is derived from an EMBL/GenBank/DDBJ whole genome shotgun (WGS) entry which is preliminary data.</text>
</comment>
<dbReference type="InterPro" id="IPR024227">
    <property type="entry name" value="DUF3795"/>
</dbReference>
<protein>
    <submittedName>
        <fullName evidence="1">DUF3795 domain-containing protein</fullName>
    </submittedName>
</protein>
<dbReference type="Pfam" id="PF12675">
    <property type="entry name" value="DUF3795"/>
    <property type="match status" value="1"/>
</dbReference>
<gene>
    <name evidence="1" type="ORF">ENW73_06730</name>
</gene>
<reference evidence="1" key="1">
    <citation type="journal article" date="2020" name="mSystems">
        <title>Genome- and Community-Level Interaction Insights into Carbon Utilization and Element Cycling Functions of Hydrothermarchaeota in Hydrothermal Sediment.</title>
        <authorList>
            <person name="Zhou Z."/>
            <person name="Liu Y."/>
            <person name="Xu W."/>
            <person name="Pan J."/>
            <person name="Luo Z.H."/>
            <person name="Li M."/>
        </authorList>
    </citation>
    <scope>NUCLEOTIDE SEQUENCE [LARGE SCALE GENOMIC DNA]</scope>
    <source>
        <strain evidence="1">SpSt-876</strain>
    </source>
</reference>
<dbReference type="AlphaFoldDB" id="A0A7C6EGL5"/>
<accession>A0A7C6EGL5</accession>
<name>A0A7C6EGL5_UNCW3</name>
<dbReference type="EMBL" id="DTLI01000159">
    <property type="protein sequence ID" value="HHS52543.1"/>
    <property type="molecule type" value="Genomic_DNA"/>
</dbReference>
<sequence>MKIGVCGIACEKCPLMVKGKCPNKQQGCMPKENKFCKIATCAFHKEVKLCFECSEFPCEITKQGPINYDYCRFIAGKEV</sequence>
<evidence type="ECO:0000313" key="1">
    <source>
        <dbReference type="EMBL" id="HHS52543.1"/>
    </source>
</evidence>